<gene>
    <name evidence="2" type="ORF">EV190_102233</name>
</gene>
<dbReference type="Gene3D" id="3.40.50.150">
    <property type="entry name" value="Vaccinia Virus protein VP39"/>
    <property type="match status" value="1"/>
</dbReference>
<keyword evidence="2" id="KW-0489">Methyltransferase</keyword>
<dbReference type="Proteomes" id="UP000295281">
    <property type="component" value="Unassembled WGS sequence"/>
</dbReference>
<feature type="domain" description="Methyltransferase type 11" evidence="1">
    <location>
        <begin position="61"/>
        <end position="162"/>
    </location>
</feature>
<evidence type="ECO:0000259" key="1">
    <source>
        <dbReference type="Pfam" id="PF08241"/>
    </source>
</evidence>
<name>A0A4V3D947_9ACTN</name>
<dbReference type="InterPro" id="IPR013216">
    <property type="entry name" value="Methyltransf_11"/>
</dbReference>
<dbReference type="EMBL" id="SNYN01000002">
    <property type="protein sequence ID" value="TDQ54399.1"/>
    <property type="molecule type" value="Genomic_DNA"/>
</dbReference>
<keyword evidence="3" id="KW-1185">Reference proteome</keyword>
<dbReference type="GO" id="GO:0008757">
    <property type="term" value="F:S-adenosylmethionine-dependent methyltransferase activity"/>
    <property type="evidence" value="ECO:0007669"/>
    <property type="project" value="InterPro"/>
</dbReference>
<sequence length="229" mass="25121">MPQPPSRPRRSNEPNPNAYSPAVLGFVYTPYVIRFSHRFAWQVPNSVLHRNHADNIGANHLTVGPGNGYFLSKLPPSTALRSLTLMDLNATCLKVAGDRLRGRFDVRTIEQDALKPWPVAEGGLDSVDCHMMLHTVRGSSMLDKEGLIAEAAKALRPGGRFIGATILAKGEGVVLNGLATRLMNTYNGQSNTFANANDSSEDLRALLEKHFSEVRYEVHGCTGVWVVTR</sequence>
<comment type="caution">
    <text evidence="2">The sequence shown here is derived from an EMBL/GenBank/DDBJ whole genome shotgun (WGS) entry which is preliminary data.</text>
</comment>
<accession>A0A4V3D947</accession>
<evidence type="ECO:0000313" key="2">
    <source>
        <dbReference type="EMBL" id="TDQ54399.1"/>
    </source>
</evidence>
<dbReference type="InterPro" id="IPR029063">
    <property type="entry name" value="SAM-dependent_MTases_sf"/>
</dbReference>
<dbReference type="GO" id="GO:0032259">
    <property type="term" value="P:methylation"/>
    <property type="evidence" value="ECO:0007669"/>
    <property type="project" value="UniProtKB-KW"/>
</dbReference>
<proteinExistence type="predicted"/>
<dbReference type="RefSeq" id="WP_133740369.1">
    <property type="nucleotide sequence ID" value="NZ_SNYN01000002.1"/>
</dbReference>
<reference evidence="2 3" key="1">
    <citation type="submission" date="2019-03" db="EMBL/GenBank/DDBJ databases">
        <title>Genomic Encyclopedia of Type Strains, Phase IV (KMG-IV): sequencing the most valuable type-strain genomes for metagenomic binning, comparative biology and taxonomic classification.</title>
        <authorList>
            <person name="Goeker M."/>
        </authorList>
    </citation>
    <scope>NUCLEOTIDE SEQUENCE [LARGE SCALE GENOMIC DNA]</scope>
    <source>
        <strain evidence="2 3">DSM 46770</strain>
    </source>
</reference>
<organism evidence="2 3">
    <name type="scientific">Actinorugispora endophytica</name>
    <dbReference type="NCBI Taxonomy" id="1605990"/>
    <lineage>
        <taxon>Bacteria</taxon>
        <taxon>Bacillati</taxon>
        <taxon>Actinomycetota</taxon>
        <taxon>Actinomycetes</taxon>
        <taxon>Streptosporangiales</taxon>
        <taxon>Nocardiopsidaceae</taxon>
        <taxon>Actinorugispora</taxon>
    </lineage>
</organism>
<dbReference type="Pfam" id="PF08241">
    <property type="entry name" value="Methyltransf_11"/>
    <property type="match status" value="1"/>
</dbReference>
<protein>
    <submittedName>
        <fullName evidence="2">Methyltransferase family protein</fullName>
    </submittedName>
</protein>
<dbReference type="OrthoDB" id="507855at2"/>
<evidence type="ECO:0000313" key="3">
    <source>
        <dbReference type="Proteomes" id="UP000295281"/>
    </source>
</evidence>
<dbReference type="AlphaFoldDB" id="A0A4V3D947"/>
<keyword evidence="2" id="KW-0808">Transferase</keyword>
<dbReference type="CDD" id="cd02440">
    <property type="entry name" value="AdoMet_MTases"/>
    <property type="match status" value="1"/>
</dbReference>
<dbReference type="SUPFAM" id="SSF53335">
    <property type="entry name" value="S-adenosyl-L-methionine-dependent methyltransferases"/>
    <property type="match status" value="1"/>
</dbReference>